<evidence type="ECO:0000259" key="2">
    <source>
        <dbReference type="Pfam" id="PF05239"/>
    </source>
</evidence>
<dbReference type="EMBL" id="BNJQ01000007">
    <property type="protein sequence ID" value="GHP04325.1"/>
    <property type="molecule type" value="Genomic_DNA"/>
</dbReference>
<comment type="caution">
    <text evidence="3">The sequence shown here is derived from an EMBL/GenBank/DDBJ whole genome shotgun (WGS) entry which is preliminary data.</text>
</comment>
<accession>A0A830HBG5</accession>
<feature type="compositionally biased region" description="Low complexity" evidence="1">
    <location>
        <begin position="30"/>
        <end position="42"/>
    </location>
</feature>
<keyword evidence="4" id="KW-1185">Reference proteome</keyword>
<dbReference type="PANTHER" id="PTHR36740:SF1">
    <property type="entry name" value="PRC-BARREL DOMAIN-CONTAINING PROTEIN"/>
    <property type="match status" value="1"/>
</dbReference>
<evidence type="ECO:0000256" key="1">
    <source>
        <dbReference type="SAM" id="MobiDB-lite"/>
    </source>
</evidence>
<gene>
    <name evidence="3" type="ORF">PPROV_000307900</name>
</gene>
<evidence type="ECO:0000313" key="3">
    <source>
        <dbReference type="EMBL" id="GHP04325.1"/>
    </source>
</evidence>
<organism evidence="3 4">
    <name type="scientific">Pycnococcus provasolii</name>
    <dbReference type="NCBI Taxonomy" id="41880"/>
    <lineage>
        <taxon>Eukaryota</taxon>
        <taxon>Viridiplantae</taxon>
        <taxon>Chlorophyta</taxon>
        <taxon>Pseudoscourfieldiophyceae</taxon>
        <taxon>Pseudoscourfieldiales</taxon>
        <taxon>Pycnococcaceae</taxon>
        <taxon>Pycnococcus</taxon>
    </lineage>
</organism>
<reference evidence="3" key="1">
    <citation type="submission" date="2020-10" db="EMBL/GenBank/DDBJ databases">
        <title>Unveiling of a novel bifunctional photoreceptor, Dualchrome1, isolated from a cosmopolitan green alga.</title>
        <authorList>
            <person name="Suzuki S."/>
            <person name="Kawachi M."/>
        </authorList>
    </citation>
    <scope>NUCLEOTIDE SEQUENCE</scope>
    <source>
        <strain evidence="3">NIES 2893</strain>
    </source>
</reference>
<dbReference type="Proteomes" id="UP000660262">
    <property type="component" value="Unassembled WGS sequence"/>
</dbReference>
<dbReference type="SUPFAM" id="SSF50346">
    <property type="entry name" value="PRC-barrel domain"/>
    <property type="match status" value="2"/>
</dbReference>
<feature type="compositionally biased region" description="Polar residues" evidence="1">
    <location>
        <begin position="7"/>
        <end position="22"/>
    </location>
</feature>
<feature type="compositionally biased region" description="Low complexity" evidence="1">
    <location>
        <begin position="294"/>
        <end position="304"/>
    </location>
</feature>
<name>A0A830HBG5_9CHLO</name>
<feature type="domain" description="PRC-barrel" evidence="2">
    <location>
        <begin position="157"/>
        <end position="196"/>
    </location>
</feature>
<feature type="region of interest" description="Disordered" evidence="1">
    <location>
        <begin position="294"/>
        <end position="367"/>
    </location>
</feature>
<proteinExistence type="predicted"/>
<dbReference type="OrthoDB" id="539916at2759"/>
<evidence type="ECO:0000313" key="4">
    <source>
        <dbReference type="Proteomes" id="UP000660262"/>
    </source>
</evidence>
<sequence>MPRMPRAQTQNAQQPASLTRNSQTMPPPTQQQQQQRQPAAQPTPEPNNTTAALVPRRNRRGDGTKRSSARLLCTQLVGKDVIARASGTRLGNVSALFVDTEAWRVKALDLRRDVLSGERATVMLPSLRQVGDVALVNDASAAVGAGSGAANSALYGLQSLIGCEVVTDDGYPLGKVSDFVFDPASGDVLSIRYNSVGVSWLPTGAVSTYEISEEELSHYAIPKTVVVRAMADSRAEQLTVGLLGRLGLEGSVWEEEEAEAVAAAMQMQQRQQRQLAATSSYRPAPQRYDYDAYAQQQQQQQMAAPAPPPPQQEQARAPPAPPRPSASEWFADDGGNGMRELEEIYAEEQMYGSEQPPPPTQQRPPRR</sequence>
<dbReference type="PANTHER" id="PTHR36740">
    <property type="entry name" value="PRC DOMAIN-CONTAINING PROTEIN"/>
    <property type="match status" value="1"/>
</dbReference>
<dbReference type="AlphaFoldDB" id="A0A830HBG5"/>
<protein>
    <recommendedName>
        <fullName evidence="2">PRC-barrel domain-containing protein</fullName>
    </recommendedName>
</protein>
<dbReference type="Pfam" id="PF05239">
    <property type="entry name" value="PRC"/>
    <property type="match status" value="1"/>
</dbReference>
<feature type="region of interest" description="Disordered" evidence="1">
    <location>
        <begin position="1"/>
        <end position="67"/>
    </location>
</feature>
<dbReference type="Gene3D" id="2.30.30.240">
    <property type="entry name" value="PRC-barrel domain"/>
    <property type="match status" value="2"/>
</dbReference>
<dbReference type="InterPro" id="IPR027275">
    <property type="entry name" value="PRC-brl_dom"/>
</dbReference>
<dbReference type="InterPro" id="IPR011033">
    <property type="entry name" value="PRC_barrel-like_sf"/>
</dbReference>
<feature type="compositionally biased region" description="Pro residues" evidence="1">
    <location>
        <begin position="355"/>
        <end position="367"/>
    </location>
</feature>